<evidence type="ECO:0000313" key="2">
    <source>
        <dbReference type="EMBL" id="KAH7088190.1"/>
    </source>
</evidence>
<organism evidence="2 3">
    <name type="scientific">Paraphoma chrysanthemicola</name>
    <dbReference type="NCBI Taxonomy" id="798071"/>
    <lineage>
        <taxon>Eukaryota</taxon>
        <taxon>Fungi</taxon>
        <taxon>Dikarya</taxon>
        <taxon>Ascomycota</taxon>
        <taxon>Pezizomycotina</taxon>
        <taxon>Dothideomycetes</taxon>
        <taxon>Pleosporomycetidae</taxon>
        <taxon>Pleosporales</taxon>
        <taxon>Pleosporineae</taxon>
        <taxon>Phaeosphaeriaceae</taxon>
        <taxon>Paraphoma</taxon>
    </lineage>
</organism>
<comment type="caution">
    <text evidence="2">The sequence shown here is derived from an EMBL/GenBank/DDBJ whole genome shotgun (WGS) entry which is preliminary data.</text>
</comment>
<name>A0A8K0R9X1_9PLEO</name>
<dbReference type="Proteomes" id="UP000813461">
    <property type="component" value="Unassembled WGS sequence"/>
</dbReference>
<evidence type="ECO:0008006" key="4">
    <source>
        <dbReference type="Google" id="ProtNLM"/>
    </source>
</evidence>
<dbReference type="PANTHER" id="PTHR36091">
    <property type="entry name" value="ALTERED INHERITANCE OF MITOCHONDRIA PROTEIN 9, MITOCHONDRIAL"/>
    <property type="match status" value="1"/>
</dbReference>
<proteinExistence type="predicted"/>
<keyword evidence="3" id="KW-1185">Reference proteome</keyword>
<protein>
    <recommendedName>
        <fullName evidence="4">Aminoglycoside phosphotransferase domain-containing protein</fullName>
    </recommendedName>
</protein>
<gene>
    <name evidence="2" type="ORF">FB567DRAFT_559894</name>
</gene>
<keyword evidence="1" id="KW-0175">Coiled coil</keyword>
<feature type="coiled-coil region" evidence="1">
    <location>
        <begin position="316"/>
        <end position="343"/>
    </location>
</feature>
<dbReference type="EMBL" id="JAGMVJ010000008">
    <property type="protein sequence ID" value="KAH7088190.1"/>
    <property type="molecule type" value="Genomic_DNA"/>
</dbReference>
<dbReference type="OrthoDB" id="2906425at2759"/>
<dbReference type="AlphaFoldDB" id="A0A8K0R9X1"/>
<sequence>MEGGFSKALLMAKEDGTEVVAKLPFSIAGPPRYLTASEAAVLQFFPVPKLLAWNADSSNPVGAEYIIMEKAVGCQLVKRWSEMEDLSHFEFIKNLCKVEADLATLAFPAHGSLYLRESMGAGDRYEPLASERSWFGKDEAESVQARFDRGPWPTLPAFGVALAEREIARIEQNPKVMSHGPPRGSTEEQLAVLRIAREPTQITSLIDWQSIVVQPMFLQVRFPEFTSIGEDYELGSKVPTLPENIEEMDDDDQAITRFEHKQTMMGKAYEAASGFKIKNIFKSLQAWDEGIVPLRICLIAIADVWHEAGFSGDCPCSFTKNEIEKYQQEFQDYRNHHKILELAREYLGADADGWIAHDDDFKEKQQQNKELLEFCIAHCAKYGKSADEGRKIWPF</sequence>
<dbReference type="GO" id="GO:0005739">
    <property type="term" value="C:mitochondrion"/>
    <property type="evidence" value="ECO:0007669"/>
    <property type="project" value="TreeGrafter"/>
</dbReference>
<dbReference type="InterPro" id="IPR051035">
    <property type="entry name" value="Mito_inheritance_9"/>
</dbReference>
<evidence type="ECO:0000256" key="1">
    <source>
        <dbReference type="SAM" id="Coils"/>
    </source>
</evidence>
<reference evidence="2" key="1">
    <citation type="journal article" date="2021" name="Nat. Commun.">
        <title>Genetic determinants of endophytism in the Arabidopsis root mycobiome.</title>
        <authorList>
            <person name="Mesny F."/>
            <person name="Miyauchi S."/>
            <person name="Thiergart T."/>
            <person name="Pickel B."/>
            <person name="Atanasova L."/>
            <person name="Karlsson M."/>
            <person name="Huettel B."/>
            <person name="Barry K.W."/>
            <person name="Haridas S."/>
            <person name="Chen C."/>
            <person name="Bauer D."/>
            <person name="Andreopoulos W."/>
            <person name="Pangilinan J."/>
            <person name="LaButti K."/>
            <person name="Riley R."/>
            <person name="Lipzen A."/>
            <person name="Clum A."/>
            <person name="Drula E."/>
            <person name="Henrissat B."/>
            <person name="Kohler A."/>
            <person name="Grigoriev I.V."/>
            <person name="Martin F.M."/>
            <person name="Hacquard S."/>
        </authorList>
    </citation>
    <scope>NUCLEOTIDE SEQUENCE</scope>
    <source>
        <strain evidence="2">MPI-SDFR-AT-0120</strain>
    </source>
</reference>
<evidence type="ECO:0000313" key="3">
    <source>
        <dbReference type="Proteomes" id="UP000813461"/>
    </source>
</evidence>
<accession>A0A8K0R9X1</accession>
<dbReference type="PANTHER" id="PTHR36091:SF1">
    <property type="entry name" value="ALTERED INHERITANCE OF MITOCHONDRIA PROTEIN 9, MITOCHONDRIAL"/>
    <property type="match status" value="1"/>
</dbReference>